<keyword evidence="1" id="KW-0732">Signal</keyword>
<organism evidence="2">
    <name type="scientific">Spirobranchus lamarcki</name>
    <name type="common">Keelworm</name>
    <name type="synonym">Pomatoceros lamarcki</name>
    <dbReference type="NCBI Taxonomy" id="2082999"/>
    <lineage>
        <taxon>Eukaryota</taxon>
        <taxon>Metazoa</taxon>
        <taxon>Spiralia</taxon>
        <taxon>Lophotrochozoa</taxon>
        <taxon>Annelida</taxon>
        <taxon>Polychaeta</taxon>
        <taxon>Sedentaria</taxon>
        <taxon>Canalipalpata</taxon>
        <taxon>Sabellida</taxon>
        <taxon>Serpulidae</taxon>
        <taxon>Spirobranchus</taxon>
    </lineage>
</organism>
<feature type="signal peptide" evidence="1">
    <location>
        <begin position="1"/>
        <end position="17"/>
    </location>
</feature>
<dbReference type="NCBIfam" id="TIGR04312">
    <property type="entry name" value="choice_anch_B"/>
    <property type="match status" value="1"/>
</dbReference>
<dbReference type="GO" id="GO:0005576">
    <property type="term" value="C:extracellular region"/>
    <property type="evidence" value="ECO:0007669"/>
    <property type="project" value="TreeGrafter"/>
</dbReference>
<evidence type="ECO:0000313" key="2">
    <source>
        <dbReference type="EMBL" id="ADB11400.1"/>
    </source>
</evidence>
<name>D2WL85_SPILA</name>
<dbReference type="EMBL" id="GQ381302">
    <property type="protein sequence ID" value="ADB11400.1"/>
    <property type="molecule type" value="mRNA"/>
</dbReference>
<dbReference type="InterPro" id="IPR027589">
    <property type="entry name" value="Choice_anch_B"/>
</dbReference>
<protein>
    <recommendedName>
        <fullName evidence="3">Choice-of-anchor B family protein</fullName>
    </recommendedName>
</protein>
<feature type="non-terminal residue" evidence="2">
    <location>
        <position position="1"/>
    </location>
</feature>
<dbReference type="PANTHER" id="PTHR38787">
    <property type="entry name" value="REGULATORY P DOMAIN-CONTAINING PROTEIN"/>
    <property type="match status" value="1"/>
</dbReference>
<feature type="chain" id="PRO_5003038686" description="Choice-of-anchor B family protein" evidence="1">
    <location>
        <begin position="18"/>
        <end position="521"/>
    </location>
</feature>
<accession>D2WL85</accession>
<reference evidence="2" key="1">
    <citation type="journal article" date="2009" name="BMC Evol. Biol.">
        <title>An EST screen from the annelid Pomatoceros lamarckii reveals patterns of gene loss and gain in animals.</title>
        <authorList>
            <person name="Takahashi T."/>
            <person name="McDougall C."/>
            <person name="Troscianko J."/>
            <person name="Chen W.C."/>
            <person name="Jayaraman-Nagarajan A."/>
            <person name="Shimeld S.M."/>
            <person name="Ferrier D.E."/>
        </authorList>
    </citation>
    <scope>NUCLEOTIDE SEQUENCE</scope>
</reference>
<evidence type="ECO:0000256" key="1">
    <source>
        <dbReference type="SAM" id="SignalP"/>
    </source>
</evidence>
<evidence type="ECO:0008006" key="3">
    <source>
        <dbReference type="Google" id="ProtNLM"/>
    </source>
</evidence>
<proteinExistence type="evidence at transcript level"/>
<sequence>KMLLVLVLAVFSSSVFAIPAHDKCVVGEWGPWSECKRGVHKIDGGSSHPITDEERLSTKGREAMKTSMRLKQEAHAARVQCRLDHTCPEYSTRTTEGPAECVDGFAGNFPWPCRNIDLLYHIDLADLGFPQIGTEGNDMWVWHDVENSEEYVVMGTSHGTSFVRVTNPVQPEVLAILPTHTVPSLWRDMKVVNDHAYIVAEASGHGMQVFDLTRLRGLSGSDGIVTMESDNHLGNFGQAHNIASNVALNRLYVIGSTAGVDFGVCEGGWHVIDVTDPKNPVALSCVGEDGYVHDTECIVYDGPDTRYTGKDICFGYNEDSLTIFDMTDATAPVELSRTMYEGSAYTHQGWISASRHWVLLDDELDEMVYDNKYTRTRVFDVLDLEAPVLVHVFQSAETACDHNQYATDDNMVYQSNYEAGLRLLELDEATGELSEKAYFDIHPTSTLPEFNGAWSNYPWLAGNTVAVSTFEYGLFLVDVNMTAIEGQKKSGAVFGEKHRFRETIYGTDFSACPSVVERRDC</sequence>
<dbReference type="PANTHER" id="PTHR38787:SF3">
    <property type="entry name" value="REGULATORY P DOMAIN-CONTAINING PROTEIN"/>
    <property type="match status" value="1"/>
</dbReference>
<dbReference type="AlphaFoldDB" id="D2WL85"/>
<dbReference type="SUPFAM" id="SSF101908">
    <property type="entry name" value="Putative isomerase YbhE"/>
    <property type="match status" value="1"/>
</dbReference>